<dbReference type="InterPro" id="IPR004474">
    <property type="entry name" value="LytR_CpsA_psr"/>
</dbReference>
<reference evidence="3" key="1">
    <citation type="journal article" date="2022" name="Int. J. Syst. Evol. Microbiol.">
        <title>Apilactobacillus apisilvae sp. nov., Nicolia spurrieriana gen. nov. sp. nov., Bombilactobacillus folatiphilus sp. nov. and Bombilactobacillus thymidiniphilus sp. nov., four new lactic acid bacterial isolates from stingless bees Tetragonula carbonaria and Austroplebeia australis.</title>
        <authorList>
            <person name="Oliphant S.A."/>
            <person name="Watson-Haigh N.S."/>
            <person name="Sumby K.M."/>
            <person name="Gardner J."/>
            <person name="Groom S."/>
            <person name="Jiranek V."/>
        </authorList>
    </citation>
    <scope>NUCLEOTIDE SEQUENCE</scope>
    <source>
        <strain evidence="3">SG4_D2</strain>
    </source>
</reference>
<dbReference type="Pfam" id="PF03816">
    <property type="entry name" value="LytR_cpsA_psr"/>
    <property type="match status" value="1"/>
</dbReference>
<evidence type="ECO:0000313" key="3">
    <source>
        <dbReference type="EMBL" id="UQS81718.1"/>
    </source>
</evidence>
<comment type="similarity">
    <text evidence="1">Belongs to the LytR/CpsA/Psr (LCP) family.</text>
</comment>
<dbReference type="EMBL" id="CP093366">
    <property type="protein sequence ID" value="UQS81718.1"/>
    <property type="molecule type" value="Genomic_DNA"/>
</dbReference>
<keyword evidence="4" id="KW-1185">Reference proteome</keyword>
<dbReference type="RefSeq" id="WP_249513986.1">
    <property type="nucleotide sequence ID" value="NZ_CP093366.1"/>
</dbReference>
<gene>
    <name evidence="3" type="ORF">MOO45_05820</name>
</gene>
<protein>
    <submittedName>
        <fullName evidence="3">LCP family protein</fullName>
    </submittedName>
</protein>
<feature type="domain" description="Cell envelope-related transcriptional attenuator" evidence="2">
    <location>
        <begin position="1"/>
        <end position="78"/>
    </location>
</feature>
<evidence type="ECO:0000259" key="2">
    <source>
        <dbReference type="Pfam" id="PF03816"/>
    </source>
</evidence>
<evidence type="ECO:0000256" key="1">
    <source>
        <dbReference type="ARBA" id="ARBA00006068"/>
    </source>
</evidence>
<dbReference type="InterPro" id="IPR050922">
    <property type="entry name" value="LytR/CpsA/Psr_CW_biosynth"/>
</dbReference>
<dbReference type="Gene3D" id="3.40.630.190">
    <property type="entry name" value="LCP protein"/>
    <property type="match status" value="1"/>
</dbReference>
<proteinExistence type="inferred from homology"/>
<dbReference type="Proteomes" id="UP000831495">
    <property type="component" value="Chromosome"/>
</dbReference>
<accession>A0ABY4P7N6</accession>
<evidence type="ECO:0000313" key="4">
    <source>
        <dbReference type="Proteomes" id="UP000831495"/>
    </source>
</evidence>
<dbReference type="PANTHER" id="PTHR33392:SF6">
    <property type="entry name" value="POLYISOPRENYL-TEICHOIC ACID--PEPTIDOGLYCAN TEICHOIC ACID TRANSFERASE TAGU"/>
    <property type="match status" value="1"/>
</dbReference>
<sequence>MDHYFTFNLRGLQQLIDLLGGISVDNPQAFSEQGVSFTQGRIHLTGDSALKFLMNQPPQPKLRQQRQQLVAKALVQAMGQPKFLAHYSDILNVLSDNVRTNLTFKDFQLLAKNYRTTVQSVKFDYLMGSHPKSDEVHKLTNKLQKR</sequence>
<name>A0ABY4P7N6_9LACO</name>
<organism evidence="3 4">
    <name type="scientific">Bombilactobacillus folatiphilus</name>
    <dbReference type="NCBI Taxonomy" id="2923362"/>
    <lineage>
        <taxon>Bacteria</taxon>
        <taxon>Bacillati</taxon>
        <taxon>Bacillota</taxon>
        <taxon>Bacilli</taxon>
        <taxon>Lactobacillales</taxon>
        <taxon>Lactobacillaceae</taxon>
        <taxon>Bombilactobacillus</taxon>
    </lineage>
</organism>
<dbReference type="PANTHER" id="PTHR33392">
    <property type="entry name" value="POLYISOPRENYL-TEICHOIC ACID--PEPTIDOGLYCAN TEICHOIC ACID TRANSFERASE TAGU"/>
    <property type="match status" value="1"/>
</dbReference>